<dbReference type="SMART" id="SM01049">
    <property type="entry name" value="Cache_2"/>
    <property type="match status" value="1"/>
</dbReference>
<dbReference type="PANTHER" id="PTHR32089:SF112">
    <property type="entry name" value="LYSOZYME-LIKE PROTEIN-RELATED"/>
    <property type="match status" value="1"/>
</dbReference>
<dbReference type="Pfam" id="PF17200">
    <property type="entry name" value="sCache_2"/>
    <property type="match status" value="1"/>
</dbReference>
<dbReference type="eggNOG" id="COG0840">
    <property type="taxonomic scope" value="Bacteria"/>
</dbReference>
<feature type="domain" description="T-SNARE coiled-coil homology" evidence="13">
    <location>
        <begin position="459"/>
        <end position="521"/>
    </location>
</feature>
<evidence type="ECO:0000256" key="11">
    <source>
        <dbReference type="SAM" id="Phobius"/>
    </source>
</evidence>
<dbReference type="eggNOG" id="COG2770">
    <property type="taxonomic scope" value="Bacteria"/>
</dbReference>
<dbReference type="CDD" id="cd18774">
    <property type="entry name" value="PDC2_HK_sensor"/>
    <property type="match status" value="1"/>
</dbReference>
<dbReference type="PROSITE" id="PS50192">
    <property type="entry name" value="T_SNARE"/>
    <property type="match status" value="1"/>
</dbReference>
<dbReference type="Gene3D" id="1.10.287.950">
    <property type="entry name" value="Methyl-accepting chemotaxis protein"/>
    <property type="match status" value="1"/>
</dbReference>
<dbReference type="Pfam" id="PF00015">
    <property type="entry name" value="MCPsignal"/>
    <property type="match status" value="1"/>
</dbReference>
<dbReference type="InterPro" id="IPR000727">
    <property type="entry name" value="T_SNARE_dom"/>
</dbReference>
<dbReference type="Pfam" id="PF00672">
    <property type="entry name" value="HAMP"/>
    <property type="match status" value="1"/>
</dbReference>
<keyword evidence="7 9" id="KW-0807">Transducer</keyword>
<dbReference type="InterPro" id="IPR004090">
    <property type="entry name" value="Chemotax_Me-accpt_rcpt"/>
</dbReference>
<dbReference type="RefSeq" id="WP_012565535.1">
    <property type="nucleotide sequence ID" value="NC_011420.2"/>
</dbReference>
<proteinExistence type="inferred from homology"/>
<keyword evidence="2" id="KW-1003">Cell membrane</keyword>
<evidence type="ECO:0000256" key="5">
    <source>
        <dbReference type="ARBA" id="ARBA00022989"/>
    </source>
</evidence>
<feature type="domain" description="Methyl-accepting transducer" evidence="12">
    <location>
        <begin position="307"/>
        <end position="543"/>
    </location>
</feature>
<evidence type="ECO:0000313" key="16">
    <source>
        <dbReference type="Proteomes" id="UP000001591"/>
    </source>
</evidence>
<reference evidence="15 16" key="1">
    <citation type="journal article" date="2010" name="BMC Genomics">
        <title>Metabolic flexibility revealed in the genome of the cyst-forming alpha-1 proteobacterium Rhodospirillum centenum.</title>
        <authorList>
            <person name="Lu Y.K."/>
            <person name="Marden J."/>
            <person name="Han M."/>
            <person name="Swingley W.D."/>
            <person name="Mastrian S.D."/>
            <person name="Chowdhury S.R."/>
            <person name="Hao J."/>
            <person name="Helmy T."/>
            <person name="Kim S."/>
            <person name="Kurdoglu A.A."/>
            <person name="Matthies H.J."/>
            <person name="Rollo D."/>
            <person name="Stothard P."/>
            <person name="Blankenship R.E."/>
            <person name="Bauer C.E."/>
            <person name="Touchman J.W."/>
        </authorList>
    </citation>
    <scope>NUCLEOTIDE SEQUENCE [LARGE SCALE GENOMIC DNA]</scope>
    <source>
        <strain evidence="16">ATCC 51521 / SW</strain>
    </source>
</reference>
<organism evidence="15 16">
    <name type="scientific">Rhodospirillum centenum (strain ATCC 51521 / SW)</name>
    <dbReference type="NCBI Taxonomy" id="414684"/>
    <lineage>
        <taxon>Bacteria</taxon>
        <taxon>Pseudomonadati</taxon>
        <taxon>Pseudomonadota</taxon>
        <taxon>Alphaproteobacteria</taxon>
        <taxon>Rhodospirillales</taxon>
        <taxon>Rhodospirillaceae</taxon>
        <taxon>Rhodospirillum</taxon>
    </lineage>
</organism>
<dbReference type="HOGENOM" id="CLU_000445_107_21_5"/>
<evidence type="ECO:0000256" key="1">
    <source>
        <dbReference type="ARBA" id="ARBA00004429"/>
    </source>
</evidence>
<dbReference type="InterPro" id="IPR003660">
    <property type="entry name" value="HAMP_dom"/>
</dbReference>
<comment type="subcellular location">
    <subcellularLocation>
        <location evidence="1">Cell inner membrane</location>
        <topology evidence="1">Multi-pass membrane protein</topology>
    </subcellularLocation>
</comment>
<dbReference type="OrthoDB" id="7260004at2"/>
<dbReference type="PROSITE" id="PS50111">
    <property type="entry name" value="CHEMOTAXIS_TRANSDUC_2"/>
    <property type="match status" value="1"/>
</dbReference>
<dbReference type="eggNOG" id="COG4564">
    <property type="taxonomic scope" value="Bacteria"/>
</dbReference>
<dbReference type="PANTHER" id="PTHR32089">
    <property type="entry name" value="METHYL-ACCEPTING CHEMOTAXIS PROTEIN MCPB"/>
    <property type="match status" value="1"/>
</dbReference>
<protein>
    <submittedName>
        <fullName evidence="15">Methyl-accepting chemotaxis protein, putative</fullName>
    </submittedName>
</protein>
<dbReference type="GO" id="GO:0007165">
    <property type="term" value="P:signal transduction"/>
    <property type="evidence" value="ECO:0007669"/>
    <property type="project" value="UniProtKB-KW"/>
</dbReference>
<dbReference type="GO" id="GO:0005886">
    <property type="term" value="C:plasma membrane"/>
    <property type="evidence" value="ECO:0007669"/>
    <property type="project" value="UniProtKB-SubCell"/>
</dbReference>
<dbReference type="EMBL" id="CP000613">
    <property type="protein sequence ID" value="ACI97744.1"/>
    <property type="molecule type" value="Genomic_DNA"/>
</dbReference>
<dbReference type="Gene3D" id="3.30.450.20">
    <property type="entry name" value="PAS domain"/>
    <property type="match status" value="1"/>
</dbReference>
<evidence type="ECO:0000256" key="7">
    <source>
        <dbReference type="ARBA" id="ARBA00023224"/>
    </source>
</evidence>
<evidence type="ECO:0000259" key="14">
    <source>
        <dbReference type="PROSITE" id="PS50885"/>
    </source>
</evidence>
<name>B6IQK8_RHOCS</name>
<evidence type="ECO:0000256" key="4">
    <source>
        <dbReference type="ARBA" id="ARBA00022692"/>
    </source>
</evidence>
<keyword evidence="4 11" id="KW-0812">Transmembrane</keyword>
<dbReference type="InterPro" id="IPR033480">
    <property type="entry name" value="sCache_2"/>
</dbReference>
<keyword evidence="5 11" id="KW-1133">Transmembrane helix</keyword>
<dbReference type="SMART" id="SM00304">
    <property type="entry name" value="HAMP"/>
    <property type="match status" value="1"/>
</dbReference>
<keyword evidence="16" id="KW-1185">Reference proteome</keyword>
<dbReference type="SUPFAM" id="SSF58104">
    <property type="entry name" value="Methyl-accepting chemotaxis protein (MCP) signaling domain"/>
    <property type="match status" value="1"/>
</dbReference>
<dbReference type="InterPro" id="IPR004089">
    <property type="entry name" value="MCPsignal_dom"/>
</dbReference>
<accession>B6IQK8</accession>
<dbReference type="GO" id="GO:0004888">
    <property type="term" value="F:transmembrane signaling receptor activity"/>
    <property type="evidence" value="ECO:0007669"/>
    <property type="project" value="InterPro"/>
</dbReference>
<feature type="domain" description="HAMP" evidence="14">
    <location>
        <begin position="214"/>
        <end position="267"/>
    </location>
</feature>
<evidence type="ECO:0000313" key="15">
    <source>
        <dbReference type="EMBL" id="ACI97744.1"/>
    </source>
</evidence>
<evidence type="ECO:0000259" key="12">
    <source>
        <dbReference type="PROSITE" id="PS50111"/>
    </source>
</evidence>
<dbReference type="GO" id="GO:0006935">
    <property type="term" value="P:chemotaxis"/>
    <property type="evidence" value="ECO:0007669"/>
    <property type="project" value="InterPro"/>
</dbReference>
<evidence type="ECO:0000259" key="13">
    <source>
        <dbReference type="PROSITE" id="PS50192"/>
    </source>
</evidence>
<evidence type="ECO:0000256" key="9">
    <source>
        <dbReference type="PROSITE-ProRule" id="PRU00284"/>
    </source>
</evidence>
<keyword evidence="3" id="KW-0997">Cell inner membrane</keyword>
<dbReference type="Gene3D" id="6.10.340.10">
    <property type="match status" value="1"/>
</dbReference>
<keyword evidence="6 11" id="KW-0472">Membrane</keyword>
<dbReference type="SMART" id="SM00283">
    <property type="entry name" value="MA"/>
    <property type="match status" value="1"/>
</dbReference>
<feature type="transmembrane region" description="Helical" evidence="11">
    <location>
        <begin position="193"/>
        <end position="213"/>
    </location>
</feature>
<evidence type="ECO:0000256" key="6">
    <source>
        <dbReference type="ARBA" id="ARBA00023136"/>
    </source>
</evidence>
<dbReference type="CDD" id="cd06225">
    <property type="entry name" value="HAMP"/>
    <property type="match status" value="1"/>
</dbReference>
<evidence type="ECO:0000256" key="2">
    <source>
        <dbReference type="ARBA" id="ARBA00022475"/>
    </source>
</evidence>
<evidence type="ECO:0000256" key="10">
    <source>
        <dbReference type="SAM" id="MobiDB-lite"/>
    </source>
</evidence>
<dbReference type="Proteomes" id="UP000001591">
    <property type="component" value="Chromosome"/>
</dbReference>
<sequence length="665" mass="70245">MDKYLSRVTVGQRLVLLIAVLVVALAGMTTADLLASRRSAFDSRKDLVRSMAESARSIVASFHAAAKRGEATEAEAKAAALAALGAMRYGDGDYVWVNDRQPQMVMHPIKPEMIGTDLSGTKDAEGKLLFMNMLAATEGGKSGFVDYLWPKPGQSEPAAKISFVTPFEPWGWVVGTGLYVDDVQARFIADAKAAGLLTALILLIAGCAGYILIRSIRQPLDRTTAAVRRLAEGDLDVQIVDSDRKDEMGEIARALEVFRRNAREARRLESAAATERAIRERRRAALEQHTADLNAAVSGVLQGLSGAATDMQGTARSMSDTAGRTRDQASDVTSNAAQSAENLTTVAAATEEMLSSIQEIGRQVEEARRVANEAVDETGRTDTIMRGLVDAAAQIGDVLKLITEIAARTNLLALNATIEAARAGEAGKGFAVVAGEVKTLANQTARATEEITAKIQAVQAATGQASGSLTHISGIIGRMDQISSSIAAAIDEQSATTQEIVRNVQNASGSTAQVTALIGDVSRAARETGTASEQVLSATGDLARQAESLRHEVESFMQQMEGAGDQRNYERVPCALEIGIACGERTVSTKTLYLSIGGLATPDVLPGAQPGLGVTIGFGQRRVAARIARVEAGTIAYTFSLAGDADGQAFIDALVERQRGNRTAA</sequence>
<evidence type="ECO:0000256" key="3">
    <source>
        <dbReference type="ARBA" id="ARBA00022519"/>
    </source>
</evidence>
<dbReference type="AlphaFoldDB" id="B6IQK8"/>
<dbReference type="PRINTS" id="PR00260">
    <property type="entry name" value="CHEMTRNSDUCR"/>
</dbReference>
<feature type="region of interest" description="Disordered" evidence="10">
    <location>
        <begin position="312"/>
        <end position="338"/>
    </location>
</feature>
<dbReference type="STRING" id="414684.RC1_0295"/>
<evidence type="ECO:0000256" key="8">
    <source>
        <dbReference type="ARBA" id="ARBA00029447"/>
    </source>
</evidence>
<gene>
    <name evidence="15" type="ordered locus">RC1_0295</name>
</gene>
<dbReference type="KEGG" id="rce:RC1_0295"/>
<comment type="similarity">
    <text evidence="8">Belongs to the methyl-accepting chemotaxis (MCP) protein family.</text>
</comment>
<feature type="transmembrane region" description="Helical" evidence="11">
    <location>
        <begin position="14"/>
        <end position="35"/>
    </location>
</feature>
<feature type="compositionally biased region" description="Polar residues" evidence="10">
    <location>
        <begin position="312"/>
        <end position="322"/>
    </location>
</feature>
<dbReference type="PROSITE" id="PS50885">
    <property type="entry name" value="HAMP"/>
    <property type="match status" value="1"/>
</dbReference>